<sequence>MNIVYLSATAITVAVLSVVIIFVLLTKLRAVKASDASKTAQLERYTVISDAETEATRIAQEAEQQAREIIDSAKSTATSIEKEATALLSNAQSTTLSLQDQITSLRASYAEKKSIYDELEKAIALYREDVDFAEMGMFEPHFDFDTSEEFKEALKDNRNEQKALLRLKNQAGAIWCGTDWRVHNSRAEGKKMTTRAINLTARAFNGECDAAIANCTFKNWSVMHDRIQAAFNKINALNEVNDVHISREYLRLKLKELDLVHSYKMKKQSEKEEQREIRAQMAEERKAQQEIERAIREAEAEEVRAQKALDKARKEMESKLAQLTTEQAEKYQSKIDELRDALTEAELKGQKALSMAQQTKRGHVYIISNVGSFGEDVFKIGMTRRLDPQDRVDELGSASVPFLFDVHAMIHSEDAPALENALHQHFDAKRTNLVNRRKEFFNVSLKEIKSAVYELAGNDVDFIETVVAQHYYETLALRNKQSGAAGVQARNTTVLPRFAESI</sequence>
<dbReference type="AlphaFoldDB" id="A0A837FK72"/>
<evidence type="ECO:0000256" key="1">
    <source>
        <dbReference type="SAM" id="Coils"/>
    </source>
</evidence>
<keyword evidence="2" id="KW-0472">Membrane</keyword>
<keyword evidence="2" id="KW-0812">Transmembrane</keyword>
<evidence type="ECO:0000256" key="2">
    <source>
        <dbReference type="SAM" id="Phobius"/>
    </source>
</evidence>
<evidence type="ECO:0000259" key="3">
    <source>
        <dbReference type="SMART" id="SM00974"/>
    </source>
</evidence>
<dbReference type="SMART" id="SM00974">
    <property type="entry name" value="T5orf172"/>
    <property type="match status" value="1"/>
</dbReference>
<dbReference type="EMBL" id="JZYN01000010">
    <property type="protein sequence ID" value="KJM68218.1"/>
    <property type="molecule type" value="Genomic_DNA"/>
</dbReference>
<feature type="transmembrane region" description="Helical" evidence="2">
    <location>
        <begin position="6"/>
        <end position="25"/>
    </location>
</feature>
<accession>A0A837FK72</accession>
<name>A0A837FK72_9ENTR</name>
<dbReference type="InterPro" id="IPR025280">
    <property type="entry name" value="SNIPE"/>
</dbReference>
<evidence type="ECO:0000313" key="4">
    <source>
        <dbReference type="EMBL" id="KJM68218.1"/>
    </source>
</evidence>
<feature type="coiled-coil region" evidence="1">
    <location>
        <begin position="109"/>
        <end position="170"/>
    </location>
</feature>
<feature type="coiled-coil region" evidence="1">
    <location>
        <begin position="267"/>
        <end position="348"/>
    </location>
</feature>
<dbReference type="RefSeq" id="WP_045346132.1">
    <property type="nucleotide sequence ID" value="NZ_JALLCX010000012.1"/>
</dbReference>
<keyword evidence="1" id="KW-0175">Coiled coil</keyword>
<evidence type="ECO:0000313" key="5">
    <source>
        <dbReference type="Proteomes" id="UP000033679"/>
    </source>
</evidence>
<feature type="domain" description="Bacteriophage T5 Orf172 DNA-binding" evidence="3">
    <location>
        <begin position="372"/>
        <end position="455"/>
    </location>
</feature>
<dbReference type="Pfam" id="PF13250">
    <property type="entry name" value="SNIPE"/>
    <property type="match status" value="1"/>
</dbReference>
<dbReference type="Pfam" id="PF10544">
    <property type="entry name" value="T5orf172"/>
    <property type="match status" value="1"/>
</dbReference>
<protein>
    <submittedName>
        <fullName evidence="4">Chromosome partitioning protein ParA</fullName>
    </submittedName>
</protein>
<comment type="caution">
    <text evidence="4">The sequence shown here is derived from an EMBL/GenBank/DDBJ whole genome shotgun (WGS) entry which is preliminary data.</text>
</comment>
<keyword evidence="2" id="KW-1133">Transmembrane helix</keyword>
<dbReference type="InterPro" id="IPR018306">
    <property type="entry name" value="Phage_T5_Orf172_DNA-bd"/>
</dbReference>
<proteinExistence type="predicted"/>
<dbReference type="Proteomes" id="UP000033679">
    <property type="component" value="Unassembled WGS sequence"/>
</dbReference>
<gene>
    <name evidence="4" type="ORF">SS59_09965</name>
</gene>
<reference evidence="4 5" key="1">
    <citation type="submission" date="2015-03" db="EMBL/GenBank/DDBJ databases">
        <authorList>
            <person name="McCorrison J."/>
            <person name="Sanka R."/>
            <person name="Adams M."/>
            <person name="Brinkac L."/>
            <person name="Nierman W."/>
            <person name="Sutton G."/>
            <person name="Nelson K."/>
            <person name="Kiedrowski L."/>
            <person name="Guerrero D."/>
            <person name="Bonomo R."/>
        </authorList>
    </citation>
    <scope>NUCLEOTIDE SEQUENCE [LARGE SCALE GENOMIC DNA]</scope>
    <source>
        <strain evidence="4 5">39373</strain>
    </source>
</reference>
<organism evidence="4 5">
    <name type="scientific">Enterobacter hormaechei subsp. xiangfangensis</name>
    <dbReference type="NCBI Taxonomy" id="1296536"/>
    <lineage>
        <taxon>Bacteria</taxon>
        <taxon>Pseudomonadati</taxon>
        <taxon>Pseudomonadota</taxon>
        <taxon>Gammaproteobacteria</taxon>
        <taxon>Enterobacterales</taxon>
        <taxon>Enterobacteriaceae</taxon>
        <taxon>Enterobacter</taxon>
        <taxon>Enterobacter cloacae complex</taxon>
    </lineage>
</organism>